<feature type="region of interest" description="Disordered" evidence="1">
    <location>
        <begin position="117"/>
        <end position="147"/>
    </location>
</feature>
<feature type="compositionally biased region" description="Basic and acidic residues" evidence="1">
    <location>
        <begin position="44"/>
        <end position="67"/>
    </location>
</feature>
<protein>
    <submittedName>
        <fullName evidence="2">Uncharacterized protein</fullName>
    </submittedName>
</protein>
<dbReference type="KEGG" id="abe:ARB_05323"/>
<dbReference type="EMBL" id="ABSU01000002">
    <property type="protein sequence ID" value="EFE36384.1"/>
    <property type="molecule type" value="Genomic_DNA"/>
</dbReference>
<dbReference type="AlphaFoldDB" id="D4ALX5"/>
<evidence type="ECO:0000313" key="3">
    <source>
        <dbReference type="Proteomes" id="UP000008866"/>
    </source>
</evidence>
<organism evidence="2 3">
    <name type="scientific">Arthroderma benhamiae (strain ATCC MYA-4681 / CBS 112371)</name>
    <name type="common">Trichophyton mentagrophytes</name>
    <dbReference type="NCBI Taxonomy" id="663331"/>
    <lineage>
        <taxon>Eukaryota</taxon>
        <taxon>Fungi</taxon>
        <taxon>Dikarya</taxon>
        <taxon>Ascomycota</taxon>
        <taxon>Pezizomycotina</taxon>
        <taxon>Eurotiomycetes</taxon>
        <taxon>Eurotiomycetidae</taxon>
        <taxon>Onygenales</taxon>
        <taxon>Arthrodermataceae</taxon>
        <taxon>Trichophyton</taxon>
    </lineage>
</organism>
<dbReference type="GeneID" id="9526831"/>
<reference evidence="3" key="1">
    <citation type="journal article" date="2011" name="Genome Biol.">
        <title>Comparative and functional genomics provide insights into the pathogenicity of dermatophytic fungi.</title>
        <authorList>
            <person name="Burmester A."/>
            <person name="Shelest E."/>
            <person name="Gloeckner G."/>
            <person name="Heddergott C."/>
            <person name="Schindler S."/>
            <person name="Staib P."/>
            <person name="Heidel A."/>
            <person name="Felder M."/>
            <person name="Petzold A."/>
            <person name="Szafranski K."/>
            <person name="Feuermann M."/>
            <person name="Pedruzzi I."/>
            <person name="Priebe S."/>
            <person name="Groth M."/>
            <person name="Winkler R."/>
            <person name="Li W."/>
            <person name="Kniemeyer O."/>
            <person name="Schroeckh V."/>
            <person name="Hertweck C."/>
            <person name="Hube B."/>
            <person name="White T.C."/>
            <person name="Platzer M."/>
            <person name="Guthke R."/>
            <person name="Heitman J."/>
            <person name="Woestemeyer J."/>
            <person name="Zipfel P.F."/>
            <person name="Monod M."/>
            <person name="Brakhage A.A."/>
        </authorList>
    </citation>
    <scope>NUCLEOTIDE SEQUENCE [LARGE SCALE GENOMIC DNA]</scope>
    <source>
        <strain evidence="3">ATCC MYA-4681 / CBS 112371</strain>
    </source>
</reference>
<dbReference type="HOGENOM" id="CLU_1767611_0_0_1"/>
<feature type="compositionally biased region" description="Basic residues" evidence="1">
    <location>
        <begin position="12"/>
        <end position="31"/>
    </location>
</feature>
<accession>D4ALX5</accession>
<keyword evidence="3" id="KW-1185">Reference proteome</keyword>
<evidence type="ECO:0000256" key="1">
    <source>
        <dbReference type="SAM" id="MobiDB-lite"/>
    </source>
</evidence>
<feature type="region of interest" description="Disordered" evidence="1">
    <location>
        <begin position="1"/>
        <end position="67"/>
    </location>
</feature>
<gene>
    <name evidence="2" type="ORF">ARB_05323</name>
</gene>
<sequence length="147" mass="17105">MKRQREDSEQRLKKKKKKKQNKQKAVKRWRVVPRTLCKQADLTASERRPARRPDSQTAAEKKQKKGYEDVSEWLGSLLACLLVLDTDRQTDRQLVDEVVFIYLFLIYRNAGRDSELFGLPTQTDRRGPGAPPQAAARPDRPSSRHYL</sequence>
<comment type="caution">
    <text evidence="2">The sequence shown here is derived from an EMBL/GenBank/DDBJ whole genome shotgun (WGS) entry which is preliminary data.</text>
</comment>
<proteinExistence type="predicted"/>
<feature type="compositionally biased region" description="Basic and acidic residues" evidence="1">
    <location>
        <begin position="137"/>
        <end position="147"/>
    </location>
</feature>
<evidence type="ECO:0000313" key="2">
    <source>
        <dbReference type="EMBL" id="EFE36384.1"/>
    </source>
</evidence>
<dbReference type="RefSeq" id="XP_003017029.1">
    <property type="nucleotide sequence ID" value="XM_003016983.1"/>
</dbReference>
<name>D4ALX5_ARTBC</name>
<dbReference type="Proteomes" id="UP000008866">
    <property type="component" value="Unassembled WGS sequence"/>
</dbReference>
<feature type="compositionally biased region" description="Basic and acidic residues" evidence="1">
    <location>
        <begin position="1"/>
        <end position="11"/>
    </location>
</feature>